<protein>
    <recommendedName>
        <fullName evidence="4">V-SNARE coiled-coil homology domain-containing protein</fullName>
    </recommendedName>
</protein>
<evidence type="ECO:0000313" key="6">
    <source>
        <dbReference type="Proteomes" id="UP000095300"/>
    </source>
</evidence>
<keyword evidence="3" id="KW-0472">Membrane</keyword>
<dbReference type="OrthoDB" id="190375at2759"/>
<evidence type="ECO:0000313" key="5">
    <source>
        <dbReference type="EnsemblMetazoa" id="SCAU001715-PA"/>
    </source>
</evidence>
<keyword evidence="3" id="KW-0812">Transmembrane</keyword>
<dbReference type="Proteomes" id="UP000095300">
    <property type="component" value="Unassembled WGS sequence"/>
</dbReference>
<feature type="domain" description="V-SNARE coiled-coil homology" evidence="4">
    <location>
        <begin position="28"/>
        <end position="88"/>
    </location>
</feature>
<feature type="coiled-coil region" evidence="2">
    <location>
        <begin position="47"/>
        <end position="84"/>
    </location>
</feature>
<evidence type="ECO:0000256" key="3">
    <source>
        <dbReference type="SAM" id="Phobius"/>
    </source>
</evidence>
<keyword evidence="6" id="KW-1185">Reference proteome</keyword>
<gene>
    <name evidence="5" type="primary">106091248</name>
</gene>
<evidence type="ECO:0000259" key="4">
    <source>
        <dbReference type="PROSITE" id="PS50892"/>
    </source>
</evidence>
<dbReference type="VEuPathDB" id="VectorBase:SCAU001715"/>
<proteinExistence type="predicted"/>
<dbReference type="PRINTS" id="PR00219">
    <property type="entry name" value="SYNAPTOBREVN"/>
</dbReference>
<name>A0A1I8NSU7_STOCA</name>
<dbReference type="Gene3D" id="1.20.5.110">
    <property type="match status" value="1"/>
</dbReference>
<organism evidence="5 6">
    <name type="scientific">Stomoxys calcitrans</name>
    <name type="common">Stable fly</name>
    <name type="synonym">Conops calcitrans</name>
    <dbReference type="NCBI Taxonomy" id="35570"/>
    <lineage>
        <taxon>Eukaryota</taxon>
        <taxon>Metazoa</taxon>
        <taxon>Ecdysozoa</taxon>
        <taxon>Arthropoda</taxon>
        <taxon>Hexapoda</taxon>
        <taxon>Insecta</taxon>
        <taxon>Pterygota</taxon>
        <taxon>Neoptera</taxon>
        <taxon>Endopterygota</taxon>
        <taxon>Diptera</taxon>
        <taxon>Brachycera</taxon>
        <taxon>Muscomorpha</taxon>
        <taxon>Muscoidea</taxon>
        <taxon>Muscidae</taxon>
        <taxon>Stomoxys</taxon>
    </lineage>
</organism>
<keyword evidence="3" id="KW-1133">Transmembrane helix</keyword>
<dbReference type="InterPro" id="IPR016444">
    <property type="entry name" value="Synaptobrevin/VAMP"/>
</dbReference>
<dbReference type="PANTHER" id="PTHR45701">
    <property type="entry name" value="SYNAPTOBREVIN FAMILY MEMBER"/>
    <property type="match status" value="1"/>
</dbReference>
<evidence type="ECO:0000256" key="2">
    <source>
        <dbReference type="SAM" id="Coils"/>
    </source>
</evidence>
<dbReference type="InterPro" id="IPR042855">
    <property type="entry name" value="V_SNARE_CC"/>
</dbReference>
<reference evidence="5" key="1">
    <citation type="submission" date="2020-05" db="UniProtKB">
        <authorList>
            <consortium name="EnsemblMetazoa"/>
        </authorList>
    </citation>
    <scope>IDENTIFICATION</scope>
    <source>
        <strain evidence="5">USDA</strain>
    </source>
</reference>
<sequence>MYNDEHLYENVYYSKRASTMDDHHTPELLQQTQKQADEIVEIMHGNIKKVMDRQEKLEDLNAAAESLERQATVFQTQARDVKRKKWWAHMKTKIIIAIIIAVIILILIGKIFFYIYRA</sequence>
<dbReference type="Pfam" id="PF00957">
    <property type="entry name" value="Synaptobrevin"/>
    <property type="match status" value="1"/>
</dbReference>
<dbReference type="STRING" id="35570.A0A1I8NSU7"/>
<dbReference type="SUPFAM" id="SSF58038">
    <property type="entry name" value="SNARE fusion complex"/>
    <property type="match status" value="1"/>
</dbReference>
<accession>A0A1I8NSU7</accession>
<dbReference type="GO" id="GO:0016020">
    <property type="term" value="C:membrane"/>
    <property type="evidence" value="ECO:0007669"/>
    <property type="project" value="InterPro"/>
</dbReference>
<dbReference type="GO" id="GO:0016192">
    <property type="term" value="P:vesicle-mediated transport"/>
    <property type="evidence" value="ECO:0007669"/>
    <property type="project" value="InterPro"/>
</dbReference>
<keyword evidence="1 2" id="KW-0175">Coiled coil</keyword>
<dbReference type="EnsemblMetazoa" id="SCAU001715-RA">
    <property type="protein sequence ID" value="SCAU001715-PA"/>
    <property type="gene ID" value="SCAU001715"/>
</dbReference>
<dbReference type="InterPro" id="IPR001388">
    <property type="entry name" value="Synaptobrevin-like"/>
</dbReference>
<dbReference type="AlphaFoldDB" id="A0A1I8NSU7"/>
<feature type="transmembrane region" description="Helical" evidence="3">
    <location>
        <begin position="94"/>
        <end position="116"/>
    </location>
</feature>
<evidence type="ECO:0000256" key="1">
    <source>
        <dbReference type="PROSITE-ProRule" id="PRU00290"/>
    </source>
</evidence>
<dbReference type="PROSITE" id="PS50892">
    <property type="entry name" value="V_SNARE"/>
    <property type="match status" value="1"/>
</dbReference>